<reference evidence="1" key="2">
    <citation type="journal article" date="2022" name="New Phytol.">
        <title>Evolutionary transition to the ectomycorrhizal habit in the genomes of a hyperdiverse lineage of mushroom-forming fungi.</title>
        <authorList>
            <person name="Looney B."/>
            <person name="Miyauchi S."/>
            <person name="Morin E."/>
            <person name="Drula E."/>
            <person name="Courty P.E."/>
            <person name="Kohler A."/>
            <person name="Kuo A."/>
            <person name="LaButti K."/>
            <person name="Pangilinan J."/>
            <person name="Lipzen A."/>
            <person name="Riley R."/>
            <person name="Andreopoulos W."/>
            <person name="He G."/>
            <person name="Johnson J."/>
            <person name="Nolan M."/>
            <person name="Tritt A."/>
            <person name="Barry K.W."/>
            <person name="Grigoriev I.V."/>
            <person name="Nagy L.G."/>
            <person name="Hibbett D."/>
            <person name="Henrissat B."/>
            <person name="Matheny P.B."/>
            <person name="Labbe J."/>
            <person name="Martin F.M."/>
        </authorList>
    </citation>
    <scope>NUCLEOTIDE SEQUENCE</scope>
    <source>
        <strain evidence="1">FP105234-sp</strain>
    </source>
</reference>
<accession>A0ACB8RX84</accession>
<evidence type="ECO:0000313" key="2">
    <source>
        <dbReference type="Proteomes" id="UP000814033"/>
    </source>
</evidence>
<reference evidence="1" key="1">
    <citation type="submission" date="2021-02" db="EMBL/GenBank/DDBJ databases">
        <authorList>
            <consortium name="DOE Joint Genome Institute"/>
            <person name="Ahrendt S."/>
            <person name="Looney B.P."/>
            <person name="Miyauchi S."/>
            <person name="Morin E."/>
            <person name="Drula E."/>
            <person name="Courty P.E."/>
            <person name="Chicoki N."/>
            <person name="Fauchery L."/>
            <person name="Kohler A."/>
            <person name="Kuo A."/>
            <person name="Labutti K."/>
            <person name="Pangilinan J."/>
            <person name="Lipzen A."/>
            <person name="Riley R."/>
            <person name="Andreopoulos W."/>
            <person name="He G."/>
            <person name="Johnson J."/>
            <person name="Barry K.W."/>
            <person name="Grigoriev I.V."/>
            <person name="Nagy L."/>
            <person name="Hibbett D."/>
            <person name="Henrissat B."/>
            <person name="Matheny P.B."/>
            <person name="Labbe J."/>
            <person name="Martin F."/>
        </authorList>
    </citation>
    <scope>NUCLEOTIDE SEQUENCE</scope>
    <source>
        <strain evidence="1">FP105234-sp</strain>
    </source>
</reference>
<keyword evidence="2" id="KW-1185">Reference proteome</keyword>
<proteinExistence type="predicted"/>
<comment type="caution">
    <text evidence="1">The sequence shown here is derived from an EMBL/GenBank/DDBJ whole genome shotgun (WGS) entry which is preliminary data.</text>
</comment>
<dbReference type="Proteomes" id="UP000814033">
    <property type="component" value="Unassembled WGS sequence"/>
</dbReference>
<gene>
    <name evidence="1" type="ORF">FA95DRAFT_1605087</name>
</gene>
<evidence type="ECO:0000313" key="1">
    <source>
        <dbReference type="EMBL" id="KAI0048580.1"/>
    </source>
</evidence>
<dbReference type="EMBL" id="MU275884">
    <property type="protein sequence ID" value="KAI0048580.1"/>
    <property type="molecule type" value="Genomic_DNA"/>
</dbReference>
<protein>
    <submittedName>
        <fullName evidence="1">Uncharacterized protein</fullName>
    </submittedName>
</protein>
<sequence>MPKEFHLNPTSDPPRRGPATGNVDAGAASAQDFPVGGWDERRPDVKVPYGSLPYTSDQKAAIEALQNGGELIRRTFSNHDAQQRAANELLRLHGLDRESLEALESRWSVQWSTTWSKGVKRRQVYLCACGYSTTDRQRIQDKKSASNKSAPSKASWTRTAPYDFTGCLAHVDITSNTQTGHISRIIGHLEHNAACAAAVMQRLPAIPLHAHVIETALQQLKDGASITAIQQRNLEAYSAKAYRDQGTTDALRANHRYQLLSSDFRSLYRKHHRANGIDVRRTPEANIHSWLDTTSPSYRPEFRRSVYLYEPRTAVNDRFKLCICTPEMEQAAWTYVHGGQLILDGTFGLCSSRILVWIAMGINAQRKGIPVAFMLFSAPSGAKATHAGYNTAIITELLVGWRDWLSSRPLANGRIFTPISAITDTDPKERGALIIVWMAIILLLCLFHVRQCWTNKRHALIDKVAGEVTSYWRVQTQEQIHNLEKILLASMSHPEALEVLRAVRASFQATLLTGNPESARICQGAIKYLDYLRDTWMPIAIWRSWSAFGRTKAAEKLGIPITQVLTTTNHLESFNGKLKNKEVASVQHSKHRLRIDVLSNHLITVVLPRLFARLRLYSDLAQWKGDRFPIATGGTALGPALRATSGVSTPLAWFPLDQQRDAAADAILQSLRLTIIQNLRPYEVWATCVASKANPGNPYHARYWLTLHATGSATCSCPDWLKRGQGCKHLRALVSHTKSRLGTDMYPLPLTLESAQSVNETNRKW</sequence>
<name>A0ACB8RX84_9AGAM</name>
<organism evidence="1 2">
    <name type="scientific">Auriscalpium vulgare</name>
    <dbReference type="NCBI Taxonomy" id="40419"/>
    <lineage>
        <taxon>Eukaryota</taxon>
        <taxon>Fungi</taxon>
        <taxon>Dikarya</taxon>
        <taxon>Basidiomycota</taxon>
        <taxon>Agaricomycotina</taxon>
        <taxon>Agaricomycetes</taxon>
        <taxon>Russulales</taxon>
        <taxon>Auriscalpiaceae</taxon>
        <taxon>Auriscalpium</taxon>
    </lineage>
</organism>